<keyword evidence="3" id="KW-0732">Signal</keyword>
<evidence type="ECO:0000313" key="5">
    <source>
        <dbReference type="Proteomes" id="UP000635245"/>
    </source>
</evidence>
<evidence type="ECO:0000256" key="2">
    <source>
        <dbReference type="ARBA" id="ARBA00022448"/>
    </source>
</evidence>
<dbReference type="Proteomes" id="UP000635245">
    <property type="component" value="Unassembled WGS sequence"/>
</dbReference>
<evidence type="ECO:0000313" key="4">
    <source>
        <dbReference type="EMBL" id="MBK1787321.1"/>
    </source>
</evidence>
<accession>A0A934QVV9</accession>
<dbReference type="PROSITE" id="PS51257">
    <property type="entry name" value="PROKAR_LIPOPROTEIN"/>
    <property type="match status" value="1"/>
</dbReference>
<comment type="similarity">
    <text evidence="1">Belongs to the bacterial solute-binding protein 7 family.</text>
</comment>
<dbReference type="RefSeq" id="WP_200321810.1">
    <property type="nucleotide sequence ID" value="NZ_JAENJH010000006.1"/>
</dbReference>
<name>A0A934QVV9_9PSEU</name>
<sequence length="438" mass="45970">MRTHRPGGSPHRRPALHLLTAALCVVVLGLTGCATRGQGAEARSAGGPGVPFGTSKQDYRAALADMEPVTLTLQSSATQGAAVGRRFEAYAAALEDWSGGRISVDIAFSNAIASSADVDDALADGRLDLGSITPSSEPSRYPAHAALWDMAFVGRQTPVDGFLQFHGAYLEASSRVPETTEEFAARGITVLAPAFSSGATGMLCTTPRNDLASFAGAAVATIARTQNTQVEALGGAPTSLTYGELFEGLERGVVQCATASLTVAGLQGYIPAAPYLVIDDETGFQVSGAVFGVSTAMWSSLPLAAQQLMFDRLDVFYEASLESGLESFKSALQQVESSGGDVVDLSADAEAALTEANDRIREQTRHNDKVSDPDGMVDALAGAVERWGRITEEMGYRDGKPGYADFAAEYEPGSIDVSPFVDRLFSEVLREDRPGAPA</sequence>
<reference evidence="4" key="1">
    <citation type="submission" date="2020-12" db="EMBL/GenBank/DDBJ databases">
        <title>Prauserella sp. ASG 168, a novel actinomycete isolated from cave rock.</title>
        <authorList>
            <person name="Suriyachadkun C."/>
        </authorList>
    </citation>
    <scope>NUCLEOTIDE SEQUENCE</scope>
    <source>
        <strain evidence="4">ASG 168</strain>
    </source>
</reference>
<comment type="caution">
    <text evidence="4">The sequence shown here is derived from an EMBL/GenBank/DDBJ whole genome shotgun (WGS) entry which is preliminary data.</text>
</comment>
<keyword evidence="5" id="KW-1185">Reference proteome</keyword>
<gene>
    <name evidence="4" type="primary">dctP</name>
    <name evidence="4" type="ORF">JHE00_23610</name>
</gene>
<dbReference type="GO" id="GO:0055085">
    <property type="term" value="P:transmembrane transport"/>
    <property type="evidence" value="ECO:0007669"/>
    <property type="project" value="InterPro"/>
</dbReference>
<dbReference type="EMBL" id="JAENJH010000006">
    <property type="protein sequence ID" value="MBK1787321.1"/>
    <property type="molecule type" value="Genomic_DNA"/>
</dbReference>
<dbReference type="PANTHER" id="PTHR33376:SF7">
    <property type="entry name" value="C4-DICARBOXYLATE-BINDING PROTEIN DCTB"/>
    <property type="match status" value="1"/>
</dbReference>
<dbReference type="AlphaFoldDB" id="A0A934QVV9"/>
<dbReference type="PANTHER" id="PTHR33376">
    <property type="match status" value="1"/>
</dbReference>
<evidence type="ECO:0000256" key="1">
    <source>
        <dbReference type="ARBA" id="ARBA00009023"/>
    </source>
</evidence>
<dbReference type="Gene3D" id="3.40.190.170">
    <property type="entry name" value="Bacterial extracellular solute-binding protein, family 7"/>
    <property type="match status" value="1"/>
</dbReference>
<evidence type="ECO:0000256" key="3">
    <source>
        <dbReference type="ARBA" id="ARBA00022729"/>
    </source>
</evidence>
<organism evidence="4 5">
    <name type="scientific">Prauserella cavernicola</name>
    <dbReference type="NCBI Taxonomy" id="2800127"/>
    <lineage>
        <taxon>Bacteria</taxon>
        <taxon>Bacillati</taxon>
        <taxon>Actinomycetota</taxon>
        <taxon>Actinomycetes</taxon>
        <taxon>Pseudonocardiales</taxon>
        <taxon>Pseudonocardiaceae</taxon>
        <taxon>Prauserella</taxon>
    </lineage>
</organism>
<dbReference type="InterPro" id="IPR018389">
    <property type="entry name" value="DctP_fam"/>
</dbReference>
<dbReference type="Pfam" id="PF03480">
    <property type="entry name" value="DctP"/>
    <property type="match status" value="1"/>
</dbReference>
<dbReference type="InterPro" id="IPR038404">
    <property type="entry name" value="TRAP_DctP_sf"/>
</dbReference>
<dbReference type="NCBIfam" id="NF037995">
    <property type="entry name" value="TRAP_S1"/>
    <property type="match status" value="1"/>
</dbReference>
<protein>
    <submittedName>
        <fullName evidence="4">TRAP transporter substrate-binding protein DctP</fullName>
    </submittedName>
</protein>
<keyword evidence="2" id="KW-0813">Transport</keyword>
<proteinExistence type="inferred from homology"/>